<dbReference type="InterPro" id="IPR011701">
    <property type="entry name" value="MFS"/>
</dbReference>
<feature type="transmembrane region" description="Helical" evidence="5">
    <location>
        <begin position="452"/>
        <end position="477"/>
    </location>
</feature>
<keyword evidence="3 5" id="KW-1133">Transmembrane helix</keyword>
<dbReference type="PANTHER" id="PTHR23501:SF39">
    <property type="entry name" value="MULTIDRUG TRANSPORTER, PUTATIVE (AFU_ORTHOLOGUE AFUA_1G05010)-RELATED"/>
    <property type="match status" value="1"/>
</dbReference>
<dbReference type="Proteomes" id="UP001383192">
    <property type="component" value="Unassembled WGS sequence"/>
</dbReference>
<feature type="transmembrane region" description="Helical" evidence="5">
    <location>
        <begin position="75"/>
        <end position="95"/>
    </location>
</feature>
<feature type="transmembrane region" description="Helical" evidence="5">
    <location>
        <begin position="362"/>
        <end position="381"/>
    </location>
</feature>
<feature type="transmembrane region" description="Helical" evidence="5">
    <location>
        <begin position="161"/>
        <end position="184"/>
    </location>
</feature>
<name>A0AAW0DMR3_9AGAR</name>
<feature type="transmembrane region" description="Helical" evidence="5">
    <location>
        <begin position="242"/>
        <end position="261"/>
    </location>
</feature>
<keyword evidence="8" id="KW-1185">Reference proteome</keyword>
<evidence type="ECO:0000256" key="5">
    <source>
        <dbReference type="SAM" id="Phobius"/>
    </source>
</evidence>
<dbReference type="InterPro" id="IPR020846">
    <property type="entry name" value="MFS_dom"/>
</dbReference>
<keyword evidence="2 5" id="KW-0812">Transmembrane</keyword>
<proteinExistence type="predicted"/>
<feature type="transmembrane region" description="Helical" evidence="5">
    <location>
        <begin position="128"/>
        <end position="149"/>
    </location>
</feature>
<dbReference type="InterPro" id="IPR036259">
    <property type="entry name" value="MFS_trans_sf"/>
</dbReference>
<dbReference type="GO" id="GO:0005886">
    <property type="term" value="C:plasma membrane"/>
    <property type="evidence" value="ECO:0007669"/>
    <property type="project" value="TreeGrafter"/>
</dbReference>
<dbReference type="PROSITE" id="PS50850">
    <property type="entry name" value="MFS"/>
    <property type="match status" value="1"/>
</dbReference>
<reference evidence="7 8" key="1">
    <citation type="submission" date="2024-01" db="EMBL/GenBank/DDBJ databases">
        <title>A draft genome for a cacao thread blight-causing isolate of Paramarasmius palmivorus.</title>
        <authorList>
            <person name="Baruah I.K."/>
            <person name="Bukari Y."/>
            <person name="Amoako-Attah I."/>
            <person name="Meinhardt L.W."/>
            <person name="Bailey B.A."/>
            <person name="Cohen S.P."/>
        </authorList>
    </citation>
    <scope>NUCLEOTIDE SEQUENCE [LARGE SCALE GENOMIC DNA]</scope>
    <source>
        <strain evidence="7 8">GH-12</strain>
    </source>
</reference>
<dbReference type="Pfam" id="PF07690">
    <property type="entry name" value="MFS_1"/>
    <property type="match status" value="1"/>
</dbReference>
<evidence type="ECO:0000256" key="4">
    <source>
        <dbReference type="ARBA" id="ARBA00023136"/>
    </source>
</evidence>
<dbReference type="Gene3D" id="1.20.1250.20">
    <property type="entry name" value="MFS general substrate transporter like domains"/>
    <property type="match status" value="2"/>
</dbReference>
<protein>
    <recommendedName>
        <fullName evidence="6">Major facilitator superfamily (MFS) profile domain-containing protein</fullName>
    </recommendedName>
</protein>
<dbReference type="GO" id="GO:0022857">
    <property type="term" value="F:transmembrane transporter activity"/>
    <property type="evidence" value="ECO:0007669"/>
    <property type="project" value="InterPro"/>
</dbReference>
<evidence type="ECO:0000256" key="2">
    <source>
        <dbReference type="ARBA" id="ARBA00022692"/>
    </source>
</evidence>
<dbReference type="PANTHER" id="PTHR23501">
    <property type="entry name" value="MAJOR FACILITATOR SUPERFAMILY"/>
    <property type="match status" value="1"/>
</dbReference>
<comment type="caution">
    <text evidence="7">The sequence shown here is derived from an EMBL/GenBank/DDBJ whole genome shotgun (WGS) entry which is preliminary data.</text>
</comment>
<dbReference type="SUPFAM" id="SSF103473">
    <property type="entry name" value="MFS general substrate transporter"/>
    <property type="match status" value="2"/>
</dbReference>
<feature type="transmembrane region" description="Helical" evidence="5">
    <location>
        <begin position="273"/>
        <end position="295"/>
    </location>
</feature>
<feature type="domain" description="Major facilitator superfamily (MFS) profile" evidence="6">
    <location>
        <begin position="38"/>
        <end position="523"/>
    </location>
</feature>
<comment type="subcellular location">
    <subcellularLocation>
        <location evidence="1">Membrane</location>
        <topology evidence="1">Multi-pass membrane protein</topology>
    </subcellularLocation>
</comment>
<evidence type="ECO:0000313" key="8">
    <source>
        <dbReference type="Proteomes" id="UP001383192"/>
    </source>
</evidence>
<gene>
    <name evidence="7" type="ORF">VNI00_003957</name>
</gene>
<feature type="transmembrane region" description="Helical" evidence="5">
    <location>
        <begin position="534"/>
        <end position="557"/>
    </location>
</feature>
<keyword evidence="4 5" id="KW-0472">Membrane</keyword>
<evidence type="ECO:0000256" key="3">
    <source>
        <dbReference type="ARBA" id="ARBA00022989"/>
    </source>
</evidence>
<evidence type="ECO:0000256" key="1">
    <source>
        <dbReference type="ARBA" id="ARBA00004141"/>
    </source>
</evidence>
<dbReference type="EMBL" id="JAYKXP010000010">
    <property type="protein sequence ID" value="KAK7053331.1"/>
    <property type="molecule type" value="Genomic_DNA"/>
</dbReference>
<evidence type="ECO:0000313" key="7">
    <source>
        <dbReference type="EMBL" id="KAK7053331.1"/>
    </source>
</evidence>
<dbReference type="AlphaFoldDB" id="A0AAW0DMR3"/>
<feature type="transmembrane region" description="Helical" evidence="5">
    <location>
        <begin position="329"/>
        <end position="356"/>
    </location>
</feature>
<accession>A0AAW0DMR3</accession>
<feature type="transmembrane region" description="Helical" evidence="5">
    <location>
        <begin position="102"/>
        <end position="122"/>
    </location>
</feature>
<sequence length="597" mass="64907">MIITLYRYIKRKWTGESRGENESQDKTSSAEWKFRLKLAIALAVPIFLETLDYTVVATAQTEIASVFNRLDLQSYIGTLYLLTSTIFLPLFASVADIYGRHFAMQASMVFFIFGSALSTGAHNMETMLAGRAIAGIGAAGLLTVVRVIISDSGSLDDNNWQVSILFLLYAIGYSVGPVIGGYLSAVSFRWIFAINLPACVLSMILVFFLLRKHLKKGFVAEDGLPSTEKPRSAGFMFRITKIDWIGTFLFVAAGILILLALNWGPNEVWNSAKVIVCFVVGGLLLIVCIAWEYVLEKEQSKPISSSSRILSAYPTIPLELFRDIDIDTVMAASFVGGMVMIVMFYFVAIFMTVAAGLDARKAGVQLVYFAPGSGAGTLLAIQMTNRFRQPKYAIQLGSLIIPISLGLISMGIQENRQSLVNGFLAMSGVGCGLTIGSLNVHARFSQPPERVAIVSALILFFRSLGGTVGLAQCGAILNAKVKAHIEDAIASGIIPMSAASDLSSRTANALGSLESISALPEAAQVVVREAYRDSVRWCFISLVPWAGVAFILTKFYLTDIADPDKKEDIDQVEKTASQIELNRVGSRSTEQNSSVHR</sequence>
<organism evidence="7 8">
    <name type="scientific">Paramarasmius palmivorus</name>
    <dbReference type="NCBI Taxonomy" id="297713"/>
    <lineage>
        <taxon>Eukaryota</taxon>
        <taxon>Fungi</taxon>
        <taxon>Dikarya</taxon>
        <taxon>Basidiomycota</taxon>
        <taxon>Agaricomycotina</taxon>
        <taxon>Agaricomycetes</taxon>
        <taxon>Agaricomycetidae</taxon>
        <taxon>Agaricales</taxon>
        <taxon>Marasmiineae</taxon>
        <taxon>Marasmiaceae</taxon>
        <taxon>Paramarasmius</taxon>
    </lineage>
</organism>
<feature type="transmembrane region" description="Helical" evidence="5">
    <location>
        <begin position="393"/>
        <end position="412"/>
    </location>
</feature>
<feature type="transmembrane region" description="Helical" evidence="5">
    <location>
        <begin position="418"/>
        <end position="440"/>
    </location>
</feature>
<evidence type="ECO:0000259" key="6">
    <source>
        <dbReference type="PROSITE" id="PS50850"/>
    </source>
</evidence>
<feature type="transmembrane region" description="Helical" evidence="5">
    <location>
        <begin position="190"/>
        <end position="210"/>
    </location>
</feature>